<reference evidence="14" key="1">
    <citation type="submission" date="2025-08" db="UniProtKB">
        <authorList>
            <consortium name="RefSeq"/>
        </authorList>
    </citation>
    <scope>IDENTIFICATION</scope>
</reference>
<dbReference type="Gene3D" id="1.20.1070.10">
    <property type="entry name" value="Rhodopsin 7-helix transmembrane proteins"/>
    <property type="match status" value="1"/>
</dbReference>
<dbReference type="SUPFAM" id="SSF81321">
    <property type="entry name" value="Family A G protein-coupled receptor-like"/>
    <property type="match status" value="1"/>
</dbReference>
<feature type="transmembrane region" description="Helical" evidence="11">
    <location>
        <begin position="156"/>
        <end position="180"/>
    </location>
</feature>
<keyword evidence="6 10" id="KW-0297">G-protein coupled receptor</keyword>
<keyword evidence="3 10" id="KW-0812">Transmembrane</keyword>
<sequence>MASLIANILVFTVIATGHHIHTPMYFFLMNLSIIDIGSISITLPKAMANSFLNTRLISYYECAAQVFFLFFFLSSEWILLTIMAYDRYAAICDPLNYGRVMNRRFCFQMAMSAWIGGLLYGIVNVTSTFLITFCSRVINQFFCEVPHLLRLSCSNLYLIEIGVLIVASCICTCCLGFIAASYVYIFRTVLGITSVEGNSTCIPHLIVVSLFLTVGMIAHLKPASSSPSNWDLALSLMYTVVPPTLNPIIYTIRNKEIKAEISKVIYWAVHVNRKMAVF</sequence>
<keyword evidence="8 10" id="KW-0675">Receptor</keyword>
<feature type="transmembrane region" description="Helical" evidence="11">
    <location>
        <begin position="63"/>
        <end position="85"/>
    </location>
</feature>
<evidence type="ECO:0000256" key="6">
    <source>
        <dbReference type="ARBA" id="ARBA00023040"/>
    </source>
</evidence>
<evidence type="ECO:0000256" key="3">
    <source>
        <dbReference type="ARBA" id="ARBA00022692"/>
    </source>
</evidence>
<organism evidence="13 14">
    <name type="scientific">Gekko japonicus</name>
    <name type="common">Schlegel's Japanese gecko</name>
    <dbReference type="NCBI Taxonomy" id="146911"/>
    <lineage>
        <taxon>Eukaryota</taxon>
        <taxon>Metazoa</taxon>
        <taxon>Chordata</taxon>
        <taxon>Craniata</taxon>
        <taxon>Vertebrata</taxon>
        <taxon>Euteleostomi</taxon>
        <taxon>Lepidosauria</taxon>
        <taxon>Squamata</taxon>
        <taxon>Bifurcata</taxon>
        <taxon>Gekkota</taxon>
        <taxon>Gekkonidae</taxon>
        <taxon>Gekkoninae</taxon>
        <taxon>Gekko</taxon>
    </lineage>
</organism>
<dbReference type="InterPro" id="IPR000725">
    <property type="entry name" value="Olfact_rcpt"/>
</dbReference>
<dbReference type="PROSITE" id="PS50262">
    <property type="entry name" value="G_PROTEIN_RECEP_F1_2"/>
    <property type="match status" value="1"/>
</dbReference>
<evidence type="ECO:0000256" key="7">
    <source>
        <dbReference type="ARBA" id="ARBA00023136"/>
    </source>
</evidence>
<gene>
    <name evidence="14" type="primary">LOC107117709</name>
</gene>
<evidence type="ECO:0000256" key="5">
    <source>
        <dbReference type="ARBA" id="ARBA00022989"/>
    </source>
</evidence>
<name>A0ABM1KNR6_GEKJA</name>
<comment type="subcellular location">
    <subcellularLocation>
        <location evidence="1 11">Cell membrane</location>
        <topology evidence="1 11">Multi-pass membrane protein</topology>
    </subcellularLocation>
</comment>
<dbReference type="InterPro" id="IPR050516">
    <property type="entry name" value="Olfactory_GPCR"/>
</dbReference>
<keyword evidence="11" id="KW-0716">Sensory transduction</keyword>
<dbReference type="RefSeq" id="XP_015275353.1">
    <property type="nucleotide sequence ID" value="XM_015419867.1"/>
</dbReference>
<evidence type="ECO:0000256" key="11">
    <source>
        <dbReference type="RuleBase" id="RU363047"/>
    </source>
</evidence>
<keyword evidence="7 11" id="KW-0472">Membrane</keyword>
<keyword evidence="2 11" id="KW-1003">Cell membrane</keyword>
<feature type="domain" description="G-protein coupled receptors family 1 profile" evidence="12">
    <location>
        <begin position="6"/>
        <end position="250"/>
    </location>
</feature>
<dbReference type="InterPro" id="IPR017452">
    <property type="entry name" value="GPCR_Rhodpsn_7TM"/>
</dbReference>
<feature type="transmembrane region" description="Helical" evidence="11">
    <location>
        <begin position="232"/>
        <end position="252"/>
    </location>
</feature>
<evidence type="ECO:0000256" key="10">
    <source>
        <dbReference type="RuleBase" id="RU000688"/>
    </source>
</evidence>
<keyword evidence="9 10" id="KW-0807">Transducer</keyword>
<feature type="transmembrane region" description="Helical" evidence="11">
    <location>
        <begin position="201"/>
        <end position="220"/>
    </location>
</feature>
<protein>
    <recommendedName>
        <fullName evidence="11">Olfactory receptor</fullName>
    </recommendedName>
</protein>
<evidence type="ECO:0000259" key="12">
    <source>
        <dbReference type="PROSITE" id="PS50262"/>
    </source>
</evidence>
<dbReference type="Pfam" id="PF13853">
    <property type="entry name" value="7tm_4"/>
    <property type="match status" value="1"/>
</dbReference>
<dbReference type="PRINTS" id="PR00237">
    <property type="entry name" value="GPCRRHODOPSN"/>
</dbReference>
<keyword evidence="13" id="KW-1185">Reference proteome</keyword>
<accession>A0ABM1KNR6</accession>
<keyword evidence="5 11" id="KW-1133">Transmembrane helix</keyword>
<evidence type="ECO:0000256" key="1">
    <source>
        <dbReference type="ARBA" id="ARBA00004651"/>
    </source>
</evidence>
<dbReference type="Proteomes" id="UP000694871">
    <property type="component" value="Unplaced"/>
</dbReference>
<comment type="similarity">
    <text evidence="10">Belongs to the G-protein coupled receptor 1 family.</text>
</comment>
<dbReference type="PROSITE" id="PS00237">
    <property type="entry name" value="G_PROTEIN_RECEP_F1_1"/>
    <property type="match status" value="1"/>
</dbReference>
<feature type="transmembrane region" description="Helical" evidence="11">
    <location>
        <begin position="105"/>
        <end position="123"/>
    </location>
</feature>
<dbReference type="InterPro" id="IPR000276">
    <property type="entry name" value="GPCR_Rhodpsn"/>
</dbReference>
<evidence type="ECO:0000256" key="2">
    <source>
        <dbReference type="ARBA" id="ARBA00022475"/>
    </source>
</evidence>
<proteinExistence type="inferred from homology"/>
<evidence type="ECO:0000256" key="4">
    <source>
        <dbReference type="ARBA" id="ARBA00022725"/>
    </source>
</evidence>
<dbReference type="GeneID" id="107117709"/>
<dbReference type="PRINTS" id="PR00245">
    <property type="entry name" value="OLFACTORYR"/>
</dbReference>
<evidence type="ECO:0000313" key="13">
    <source>
        <dbReference type="Proteomes" id="UP000694871"/>
    </source>
</evidence>
<evidence type="ECO:0000256" key="8">
    <source>
        <dbReference type="ARBA" id="ARBA00023170"/>
    </source>
</evidence>
<dbReference type="PANTHER" id="PTHR26452">
    <property type="entry name" value="OLFACTORY RECEPTOR"/>
    <property type="match status" value="1"/>
</dbReference>
<evidence type="ECO:0000313" key="14">
    <source>
        <dbReference type="RefSeq" id="XP_015275353.1"/>
    </source>
</evidence>
<evidence type="ECO:0000256" key="9">
    <source>
        <dbReference type="ARBA" id="ARBA00023224"/>
    </source>
</evidence>
<keyword evidence="4 11" id="KW-0552">Olfaction</keyword>